<dbReference type="PANTHER" id="PTHR47366">
    <property type="entry name" value="TWO-ON-TWO HEMOGLOBIN-3"/>
    <property type="match status" value="1"/>
</dbReference>
<evidence type="ECO:0000256" key="2">
    <source>
        <dbReference type="ARBA" id="ARBA00022448"/>
    </source>
</evidence>
<keyword evidence="4 7" id="KW-0479">Metal-binding</keyword>
<evidence type="ECO:0000256" key="6">
    <source>
        <dbReference type="ARBA" id="ARBA00034496"/>
    </source>
</evidence>
<dbReference type="InterPro" id="IPR016339">
    <property type="entry name" value="Hemoglobin_trunc_I"/>
</dbReference>
<dbReference type="CDD" id="cd00454">
    <property type="entry name" value="TrHb1_N"/>
    <property type="match status" value="1"/>
</dbReference>
<evidence type="ECO:0000256" key="8">
    <source>
        <dbReference type="PIRSR" id="PIRSR002030-1"/>
    </source>
</evidence>
<comment type="cofactor">
    <cofactor evidence="8">
        <name>heme</name>
        <dbReference type="ChEBI" id="CHEBI:30413"/>
    </cofactor>
    <text evidence="8">Binds 1 heme group per subunit.</text>
</comment>
<dbReference type="RefSeq" id="WP_109688021.1">
    <property type="nucleotide sequence ID" value="NZ_QGGL01000005.1"/>
</dbReference>
<protein>
    <recommendedName>
        <fullName evidence="7">Group 1 truncated hemoglobin</fullName>
    </recommendedName>
</protein>
<dbReference type="InterPro" id="IPR044203">
    <property type="entry name" value="GlbO/GLB3-like"/>
</dbReference>
<evidence type="ECO:0000313" key="10">
    <source>
        <dbReference type="EMBL" id="PWK14484.1"/>
    </source>
</evidence>
<organism evidence="10 11">
    <name type="scientific">Tumebacillus permanentifrigoris</name>
    <dbReference type="NCBI Taxonomy" id="378543"/>
    <lineage>
        <taxon>Bacteria</taxon>
        <taxon>Bacillati</taxon>
        <taxon>Bacillota</taxon>
        <taxon>Bacilli</taxon>
        <taxon>Bacillales</taxon>
        <taxon>Alicyclobacillaceae</taxon>
        <taxon>Tumebacillus</taxon>
    </lineage>
</organism>
<evidence type="ECO:0000313" key="11">
    <source>
        <dbReference type="Proteomes" id="UP000245634"/>
    </source>
</evidence>
<evidence type="ECO:0000256" key="3">
    <source>
        <dbReference type="ARBA" id="ARBA00022617"/>
    </source>
</evidence>
<keyword evidence="11" id="KW-1185">Reference proteome</keyword>
<evidence type="ECO:0000256" key="4">
    <source>
        <dbReference type="ARBA" id="ARBA00022723"/>
    </source>
</evidence>
<dbReference type="InterPro" id="IPR012292">
    <property type="entry name" value="Globin/Proto"/>
</dbReference>
<dbReference type="OrthoDB" id="9795814at2"/>
<feature type="binding site" description="proximal binding residue" evidence="8">
    <location>
        <position position="69"/>
    </location>
    <ligand>
        <name>heme</name>
        <dbReference type="ChEBI" id="CHEBI:30413"/>
    </ligand>
    <ligandPart>
        <name>Fe</name>
        <dbReference type="ChEBI" id="CHEBI:18248"/>
    </ligandPart>
</feature>
<keyword evidence="5 7" id="KW-0408">Iron</keyword>
<sequence length="117" mass="13040">MSLYEKLGGEESISAVVENFYTRVLADDIVNKYFANTDMDKQRRHQSAFISFALGGPKQYSGKSMEKAHEGMNLQPEHFNAIATHLSAALADFNVPQEDIDAVINKIATLKDAVLYK</sequence>
<dbReference type="GO" id="GO:0046872">
    <property type="term" value="F:metal ion binding"/>
    <property type="evidence" value="ECO:0007669"/>
    <property type="project" value="UniProtKB-UniRule"/>
</dbReference>
<dbReference type="AlphaFoldDB" id="A0A316DXB9"/>
<accession>A0A316DXB9</accession>
<keyword evidence="2 7" id="KW-0813">Transport</keyword>
<comment type="similarity">
    <text evidence="6">Belongs to the truncated hemoglobin family. Group II subfamily.</text>
</comment>
<comment type="caution">
    <text evidence="10">The sequence shown here is derived from an EMBL/GenBank/DDBJ whole genome shotgun (WGS) entry which is preliminary data.</text>
</comment>
<name>A0A316DXB9_9BACL</name>
<evidence type="ECO:0000256" key="1">
    <source>
        <dbReference type="ARBA" id="ARBA00009660"/>
    </source>
</evidence>
<gene>
    <name evidence="10" type="ORF">C7459_105251</name>
</gene>
<evidence type="ECO:0000256" key="9">
    <source>
        <dbReference type="PIRSR" id="PIRSR601486-1"/>
    </source>
</evidence>
<proteinExistence type="inferred from homology"/>
<comment type="similarity">
    <text evidence="1 7">Belongs to the truncated hemoglobin family. Group I subfamily.</text>
</comment>
<keyword evidence="3 7" id="KW-0349">Heme</keyword>
<feature type="binding site" description="distal binding residue" evidence="9">
    <location>
        <position position="45"/>
    </location>
    <ligand>
        <name>heme</name>
        <dbReference type="ChEBI" id="CHEBI:30413"/>
    </ligand>
    <ligandPart>
        <name>Fe</name>
        <dbReference type="ChEBI" id="CHEBI:18248"/>
    </ligandPart>
</feature>
<dbReference type="InterPro" id="IPR009050">
    <property type="entry name" value="Globin-like_sf"/>
</dbReference>
<evidence type="ECO:0000256" key="7">
    <source>
        <dbReference type="PIRNR" id="PIRNR002030"/>
    </source>
</evidence>
<dbReference type="GO" id="GO:0020037">
    <property type="term" value="F:heme binding"/>
    <property type="evidence" value="ECO:0007669"/>
    <property type="project" value="InterPro"/>
</dbReference>
<dbReference type="SUPFAM" id="SSF46458">
    <property type="entry name" value="Globin-like"/>
    <property type="match status" value="1"/>
</dbReference>
<reference evidence="10 11" key="1">
    <citation type="submission" date="2018-05" db="EMBL/GenBank/DDBJ databases">
        <title>Genomic Encyclopedia of Type Strains, Phase IV (KMG-IV): sequencing the most valuable type-strain genomes for metagenomic binning, comparative biology and taxonomic classification.</title>
        <authorList>
            <person name="Goeker M."/>
        </authorList>
    </citation>
    <scope>NUCLEOTIDE SEQUENCE [LARGE SCALE GENOMIC DNA]</scope>
    <source>
        <strain evidence="10 11">DSM 18773</strain>
    </source>
</reference>
<dbReference type="InterPro" id="IPR001486">
    <property type="entry name" value="Hemoglobin_trunc"/>
</dbReference>
<feature type="binding site" description="distal binding residue" evidence="9">
    <location>
        <position position="69"/>
    </location>
    <ligand>
        <name>heme</name>
        <dbReference type="ChEBI" id="CHEBI:30413"/>
    </ligand>
    <ligandPart>
        <name>Fe</name>
        <dbReference type="ChEBI" id="CHEBI:18248"/>
    </ligandPart>
</feature>
<dbReference type="GO" id="GO:0019825">
    <property type="term" value="F:oxygen binding"/>
    <property type="evidence" value="ECO:0007669"/>
    <property type="project" value="InterPro"/>
</dbReference>
<dbReference type="Gene3D" id="1.10.490.10">
    <property type="entry name" value="Globins"/>
    <property type="match status" value="1"/>
</dbReference>
<dbReference type="Proteomes" id="UP000245634">
    <property type="component" value="Unassembled WGS sequence"/>
</dbReference>
<dbReference type="Pfam" id="PF01152">
    <property type="entry name" value="Bac_globin"/>
    <property type="match status" value="1"/>
</dbReference>
<dbReference type="GO" id="GO:0005344">
    <property type="term" value="F:oxygen carrier activity"/>
    <property type="evidence" value="ECO:0007669"/>
    <property type="project" value="UniProtKB-UniRule"/>
</dbReference>
<evidence type="ECO:0000256" key="5">
    <source>
        <dbReference type="ARBA" id="ARBA00023004"/>
    </source>
</evidence>
<dbReference type="PIRSF" id="PIRSF002030">
    <property type="entry name" value="Globin_Protozoa/Cyanobacteria"/>
    <property type="match status" value="1"/>
</dbReference>
<keyword evidence="7" id="KW-0561">Oxygen transport</keyword>
<dbReference type="EMBL" id="QGGL01000005">
    <property type="protein sequence ID" value="PWK14484.1"/>
    <property type="molecule type" value="Genomic_DNA"/>
</dbReference>
<dbReference type="PANTHER" id="PTHR47366:SF2">
    <property type="entry name" value="CHROMOSOME UNDETERMINED SCAFFOLD_37, WHOLE GENOME SHOTGUN SEQUENCE"/>
    <property type="match status" value="1"/>
</dbReference>